<evidence type="ECO:0000313" key="13">
    <source>
        <dbReference type="Proteomes" id="UP000185479"/>
    </source>
</evidence>
<evidence type="ECO:0000256" key="2">
    <source>
        <dbReference type="ARBA" id="ARBA00022519"/>
    </source>
</evidence>
<dbReference type="KEGG" id="cfc:CFLV_00145"/>
<evidence type="ECO:0000256" key="5">
    <source>
        <dbReference type="ARBA" id="ARBA00022989"/>
    </source>
</evidence>
<dbReference type="InterPro" id="IPR027417">
    <property type="entry name" value="P-loop_NTPase"/>
</dbReference>
<dbReference type="GO" id="GO:0005886">
    <property type="term" value="C:plasma membrane"/>
    <property type="evidence" value="ECO:0007669"/>
    <property type="project" value="UniProtKB-SubCell"/>
</dbReference>
<name>A0A1L7CIT9_CORFL</name>
<dbReference type="InterPro" id="IPR036640">
    <property type="entry name" value="ABC1_TM_sf"/>
</dbReference>
<sequence>MTKYPRMRTWSWYLKESPPRNEVSLSASTPWSRSSSATWRLLVAQPKGVAGIILSAAVWAPLGALIAVIVGQATQYAFSEPSWRTVALPVVAVAVLLYVQYVAEATMDAFTALSQERTTHTLRLNLLSRLLSGQTRGLSPGRLLNTMDEDSHYIGSLKQILNFPVMMLGYLLSSVISLAAISWEVSVGLLCGALATALASWLSAGPLSRATALRRQKEGAALALATDFAQGNRVIKGLGAAEIAQERFSRAAHLALGAMLAEVRRTAVLSWLRQMVPALFAVGLLTWSGWQTFEGNLQPGAMMAITMLVPPSLTVLGHSLGILTENWARAHASVQRVTGLLDELESTEDAPQPGTSTAPARGLSVWNPLSPGARASIEGWVKHLSQRGALCPPHRVSVMEGTLEDNINPLGEYSVQRVHSALEAAGCGDIVHRLGGFGPEGQLPTAAIGEAGLNLSGGQRQRVALARALAADPEILVLDEPTTGLDSLTLAAVAAQVSSLRKDRTTIVITSSPSWAAHAQEVVEL</sequence>
<dbReference type="EMBL" id="CP009246">
    <property type="protein sequence ID" value="APT85777.1"/>
    <property type="molecule type" value="Genomic_DNA"/>
</dbReference>
<dbReference type="STRING" id="28028.CFLV_00145"/>
<dbReference type="SUPFAM" id="SSF90123">
    <property type="entry name" value="ABC transporter transmembrane region"/>
    <property type="match status" value="1"/>
</dbReference>
<dbReference type="PROSITE" id="PS50929">
    <property type="entry name" value="ABC_TM1F"/>
    <property type="match status" value="1"/>
</dbReference>
<keyword evidence="3 9" id="KW-0812">Transmembrane</keyword>
<protein>
    <submittedName>
        <fullName evidence="12">ABC transporter permease</fullName>
    </submittedName>
</protein>
<dbReference type="Proteomes" id="UP000185479">
    <property type="component" value="Chromosome"/>
</dbReference>
<dbReference type="Pfam" id="PF00005">
    <property type="entry name" value="ABC_tran"/>
    <property type="match status" value="1"/>
</dbReference>
<reference evidence="12 13" key="1">
    <citation type="submission" date="2014-08" db="EMBL/GenBank/DDBJ databases">
        <title>Complete genome sequence of Corynebacterium flavescens OJ8(T)(=DSM 20296(T)), isolated from cheese.</title>
        <authorList>
            <person name="Ruckert C."/>
            <person name="Albersmeier A."/>
            <person name="Winkler A."/>
            <person name="Kalinowski J."/>
        </authorList>
    </citation>
    <scope>NUCLEOTIDE SEQUENCE [LARGE SCALE GENOMIC DNA]</scope>
    <source>
        <strain evidence="12 13">OJ8</strain>
    </source>
</reference>
<feature type="domain" description="ABC transmembrane type-1" evidence="11">
    <location>
        <begin position="50"/>
        <end position="309"/>
    </location>
</feature>
<dbReference type="Gene3D" id="3.40.50.300">
    <property type="entry name" value="P-loop containing nucleotide triphosphate hydrolases"/>
    <property type="match status" value="1"/>
</dbReference>
<feature type="region of interest" description="Disordered" evidence="8">
    <location>
        <begin position="345"/>
        <end position="365"/>
    </location>
</feature>
<accession>A0A1L7CIT9</accession>
<keyword evidence="6 9" id="KW-0472">Membrane</keyword>
<feature type="transmembrane region" description="Helical" evidence="9">
    <location>
        <begin position="271"/>
        <end position="290"/>
    </location>
</feature>
<evidence type="ECO:0000256" key="9">
    <source>
        <dbReference type="SAM" id="Phobius"/>
    </source>
</evidence>
<evidence type="ECO:0000313" key="12">
    <source>
        <dbReference type="EMBL" id="APT85777.1"/>
    </source>
</evidence>
<dbReference type="InterPro" id="IPR039421">
    <property type="entry name" value="Type_1_exporter"/>
</dbReference>
<dbReference type="PROSITE" id="PS00211">
    <property type="entry name" value="ABC_TRANSPORTER_1"/>
    <property type="match status" value="1"/>
</dbReference>
<feature type="transmembrane region" description="Helical" evidence="9">
    <location>
        <begin position="160"/>
        <end position="181"/>
    </location>
</feature>
<evidence type="ECO:0000259" key="10">
    <source>
        <dbReference type="PROSITE" id="PS50893"/>
    </source>
</evidence>
<evidence type="ECO:0000256" key="3">
    <source>
        <dbReference type="ARBA" id="ARBA00022692"/>
    </source>
</evidence>
<evidence type="ECO:0000256" key="6">
    <source>
        <dbReference type="ARBA" id="ARBA00023136"/>
    </source>
</evidence>
<dbReference type="AlphaFoldDB" id="A0A1L7CIT9"/>
<dbReference type="GO" id="GO:0005524">
    <property type="term" value="F:ATP binding"/>
    <property type="evidence" value="ECO:0007669"/>
    <property type="project" value="InterPro"/>
</dbReference>
<feature type="transmembrane region" description="Helical" evidence="9">
    <location>
        <begin position="82"/>
        <end position="103"/>
    </location>
</feature>
<keyword evidence="2" id="KW-0997">Cell inner membrane</keyword>
<dbReference type="GeneID" id="82881650"/>
<dbReference type="PANTHER" id="PTHR24221">
    <property type="entry name" value="ATP-BINDING CASSETTE SUB-FAMILY B"/>
    <property type="match status" value="1"/>
</dbReference>
<feature type="transmembrane region" description="Helical" evidence="9">
    <location>
        <begin position="49"/>
        <end position="70"/>
    </location>
</feature>
<keyword evidence="13" id="KW-1185">Reference proteome</keyword>
<dbReference type="Pfam" id="PF00664">
    <property type="entry name" value="ABC_membrane"/>
    <property type="match status" value="1"/>
</dbReference>
<evidence type="ECO:0000256" key="7">
    <source>
        <dbReference type="ARBA" id="ARBA00023455"/>
    </source>
</evidence>
<dbReference type="OrthoDB" id="4966664at2"/>
<dbReference type="RefSeq" id="WP_075728789.1">
    <property type="nucleotide sequence ID" value="NZ_BJNB01000053.1"/>
</dbReference>
<keyword evidence="2" id="KW-1003">Cell membrane</keyword>
<evidence type="ECO:0000256" key="8">
    <source>
        <dbReference type="SAM" id="MobiDB-lite"/>
    </source>
</evidence>
<keyword evidence="5 9" id="KW-1133">Transmembrane helix</keyword>
<dbReference type="PANTHER" id="PTHR24221:SF654">
    <property type="entry name" value="ATP-BINDING CASSETTE SUB-FAMILY B MEMBER 6"/>
    <property type="match status" value="1"/>
</dbReference>
<dbReference type="PROSITE" id="PS50893">
    <property type="entry name" value="ABC_TRANSPORTER_2"/>
    <property type="match status" value="1"/>
</dbReference>
<gene>
    <name evidence="12" type="ORF">CFLV_00145</name>
</gene>
<proteinExistence type="inferred from homology"/>
<evidence type="ECO:0000256" key="1">
    <source>
        <dbReference type="ARBA" id="ARBA00004429"/>
    </source>
</evidence>
<dbReference type="GO" id="GO:0016887">
    <property type="term" value="F:ATP hydrolysis activity"/>
    <property type="evidence" value="ECO:0007669"/>
    <property type="project" value="InterPro"/>
</dbReference>
<dbReference type="InterPro" id="IPR003439">
    <property type="entry name" value="ABC_transporter-like_ATP-bd"/>
</dbReference>
<comment type="similarity">
    <text evidence="7">Belongs to the ABC transporter superfamily. Siderophore-Fe(3+) uptake transporter (SIUT) (TC 3.A.1.21) family.</text>
</comment>
<feature type="transmembrane region" description="Helical" evidence="9">
    <location>
        <begin position="302"/>
        <end position="323"/>
    </location>
</feature>
<feature type="domain" description="ABC transporter" evidence="10">
    <location>
        <begin position="322"/>
        <end position="525"/>
    </location>
</feature>
<dbReference type="InterPro" id="IPR011527">
    <property type="entry name" value="ABC1_TM_dom"/>
</dbReference>
<feature type="transmembrane region" description="Helical" evidence="9">
    <location>
        <begin position="187"/>
        <end position="207"/>
    </location>
</feature>
<dbReference type="Gene3D" id="1.20.1560.10">
    <property type="entry name" value="ABC transporter type 1, transmembrane domain"/>
    <property type="match status" value="1"/>
</dbReference>
<keyword evidence="4" id="KW-1278">Translocase</keyword>
<dbReference type="SUPFAM" id="SSF52540">
    <property type="entry name" value="P-loop containing nucleoside triphosphate hydrolases"/>
    <property type="match status" value="1"/>
</dbReference>
<comment type="subcellular location">
    <subcellularLocation>
        <location evidence="1">Cell inner membrane</location>
        <topology evidence="1">Multi-pass membrane protein</topology>
    </subcellularLocation>
</comment>
<evidence type="ECO:0000256" key="4">
    <source>
        <dbReference type="ARBA" id="ARBA00022967"/>
    </source>
</evidence>
<organism evidence="12 13">
    <name type="scientific">Corynebacterium flavescens</name>
    <dbReference type="NCBI Taxonomy" id="28028"/>
    <lineage>
        <taxon>Bacteria</taxon>
        <taxon>Bacillati</taxon>
        <taxon>Actinomycetota</taxon>
        <taxon>Actinomycetes</taxon>
        <taxon>Mycobacteriales</taxon>
        <taxon>Corynebacteriaceae</taxon>
        <taxon>Corynebacterium</taxon>
    </lineage>
</organism>
<dbReference type="InterPro" id="IPR017871">
    <property type="entry name" value="ABC_transporter-like_CS"/>
</dbReference>
<dbReference type="GO" id="GO:0140359">
    <property type="term" value="F:ABC-type transporter activity"/>
    <property type="evidence" value="ECO:0007669"/>
    <property type="project" value="InterPro"/>
</dbReference>
<evidence type="ECO:0000259" key="11">
    <source>
        <dbReference type="PROSITE" id="PS50929"/>
    </source>
</evidence>